<dbReference type="Pfam" id="PF08244">
    <property type="entry name" value="Glyco_hydro_32C"/>
    <property type="match status" value="1"/>
</dbReference>
<dbReference type="PANTHER" id="PTHR43101">
    <property type="entry name" value="BETA-FRUCTOSIDASE"/>
    <property type="match status" value="1"/>
</dbReference>
<comment type="similarity">
    <text evidence="1">Belongs to the glycosyl hydrolase 32 family.</text>
</comment>
<protein>
    <recommendedName>
        <fullName evidence="2">beta-fructofuranosidase</fullName>
        <ecNumber evidence="2">3.2.1.26</ecNumber>
    </recommendedName>
</protein>
<dbReference type="SUPFAM" id="SSF49899">
    <property type="entry name" value="Concanavalin A-like lectins/glucanases"/>
    <property type="match status" value="1"/>
</dbReference>
<keyword evidence="3 7" id="KW-0378">Hydrolase</keyword>
<dbReference type="GO" id="GO:0005975">
    <property type="term" value="P:carbohydrate metabolic process"/>
    <property type="evidence" value="ECO:0007669"/>
    <property type="project" value="InterPro"/>
</dbReference>
<evidence type="ECO:0000259" key="6">
    <source>
        <dbReference type="Pfam" id="PF08244"/>
    </source>
</evidence>
<dbReference type="CDD" id="cd08996">
    <property type="entry name" value="GH32_FFase"/>
    <property type="match status" value="1"/>
</dbReference>
<dbReference type="SMART" id="SM00640">
    <property type="entry name" value="Glyco_32"/>
    <property type="match status" value="1"/>
</dbReference>
<evidence type="ECO:0000256" key="1">
    <source>
        <dbReference type="ARBA" id="ARBA00009902"/>
    </source>
</evidence>
<dbReference type="SUPFAM" id="SSF75005">
    <property type="entry name" value="Arabinanase/levansucrase/invertase"/>
    <property type="match status" value="1"/>
</dbReference>
<evidence type="ECO:0000256" key="4">
    <source>
        <dbReference type="ARBA" id="ARBA00023295"/>
    </source>
</evidence>
<dbReference type="InterPro" id="IPR013148">
    <property type="entry name" value="Glyco_hydro_32_N"/>
</dbReference>
<accession>A0A644XTI9</accession>
<reference evidence="7" key="1">
    <citation type="submission" date="2019-08" db="EMBL/GenBank/DDBJ databases">
        <authorList>
            <person name="Kucharzyk K."/>
            <person name="Murdoch R.W."/>
            <person name="Higgins S."/>
            <person name="Loffler F."/>
        </authorList>
    </citation>
    <scope>NUCLEOTIDE SEQUENCE</scope>
</reference>
<evidence type="ECO:0000256" key="3">
    <source>
        <dbReference type="ARBA" id="ARBA00022801"/>
    </source>
</evidence>
<name>A0A644XTI9_9ZZZZ</name>
<gene>
    <name evidence="7" type="primary">sacA_2</name>
    <name evidence="7" type="ORF">SDC9_65962</name>
</gene>
<dbReference type="InterPro" id="IPR013189">
    <property type="entry name" value="Glyco_hydro_32_C"/>
</dbReference>
<dbReference type="InterPro" id="IPR001362">
    <property type="entry name" value="Glyco_hydro_32"/>
</dbReference>
<sequence>MSFRDPKAFLREGHFYCLVGAGYKDKSVRGGQICLFQSEDRCSWRRLPSILIDSSLGRGIFECPDIARIDGVDVVFANLMYYRRADDERFQNLHSSVYLLGKFDANSGAFTQHSADYEIIDYGTDFYAPQTTTTPDGRVIMVAWANGWKRTIPTAYLDQGWAGCMTFPRELSVRNGKLIQKPVRELAGYRENPVRMENIEVIENLRLEGVSGRTIELILQVDISKGERFSVKLRAGANHGTLLCYDRKTGSMILDRSNSGEHIEPLHKYEKNCSARKCALELLDGALHLHIVLDTSIVEVFMQDGEKVMTATIYPPDDAQDIVFDAAGKVVIKRLEKYDIKCPQDSM</sequence>
<dbReference type="Gene3D" id="2.115.10.20">
    <property type="entry name" value="Glycosyl hydrolase domain, family 43"/>
    <property type="match status" value="1"/>
</dbReference>
<comment type="caution">
    <text evidence="7">The sequence shown here is derived from an EMBL/GenBank/DDBJ whole genome shotgun (WGS) entry which is preliminary data.</text>
</comment>
<dbReference type="PANTHER" id="PTHR43101:SF1">
    <property type="entry name" value="BETA-FRUCTOSIDASE"/>
    <property type="match status" value="1"/>
</dbReference>
<organism evidence="7">
    <name type="scientific">bioreactor metagenome</name>
    <dbReference type="NCBI Taxonomy" id="1076179"/>
    <lineage>
        <taxon>unclassified sequences</taxon>
        <taxon>metagenomes</taxon>
        <taxon>ecological metagenomes</taxon>
    </lineage>
</organism>
<dbReference type="AlphaFoldDB" id="A0A644XTI9"/>
<proteinExistence type="inferred from homology"/>
<evidence type="ECO:0000259" key="5">
    <source>
        <dbReference type="Pfam" id="PF00251"/>
    </source>
</evidence>
<evidence type="ECO:0000313" key="7">
    <source>
        <dbReference type="EMBL" id="MPM19536.1"/>
    </source>
</evidence>
<dbReference type="InterPro" id="IPR023296">
    <property type="entry name" value="Glyco_hydro_beta-prop_sf"/>
</dbReference>
<keyword evidence="4 7" id="KW-0326">Glycosidase</keyword>
<dbReference type="EC" id="3.2.1.26" evidence="2"/>
<dbReference type="InterPro" id="IPR051214">
    <property type="entry name" value="GH32_Enzymes"/>
</dbReference>
<dbReference type="InterPro" id="IPR013320">
    <property type="entry name" value="ConA-like_dom_sf"/>
</dbReference>
<dbReference type="EMBL" id="VSSQ01003195">
    <property type="protein sequence ID" value="MPM19536.1"/>
    <property type="molecule type" value="Genomic_DNA"/>
</dbReference>
<feature type="domain" description="Glycosyl hydrolase family 32 C-terminal" evidence="6">
    <location>
        <begin position="186"/>
        <end position="336"/>
    </location>
</feature>
<evidence type="ECO:0000256" key="2">
    <source>
        <dbReference type="ARBA" id="ARBA00012758"/>
    </source>
</evidence>
<feature type="domain" description="Glycosyl hydrolase family 32 N-terminal" evidence="5">
    <location>
        <begin position="2"/>
        <end position="182"/>
    </location>
</feature>
<dbReference type="GO" id="GO:0004564">
    <property type="term" value="F:beta-fructofuranosidase activity"/>
    <property type="evidence" value="ECO:0007669"/>
    <property type="project" value="UniProtKB-EC"/>
</dbReference>
<dbReference type="Pfam" id="PF00251">
    <property type="entry name" value="Glyco_hydro_32N"/>
    <property type="match status" value="1"/>
</dbReference>
<dbReference type="Gene3D" id="2.60.120.560">
    <property type="entry name" value="Exo-inulinase, domain 1"/>
    <property type="match status" value="1"/>
</dbReference>